<sequence>MHPGRIMAVEQSTHFIRLVSRLNTRAWSNPGNR</sequence>
<name>A0A0G4P962_PENC3</name>
<reference evidence="1 2" key="1">
    <citation type="journal article" date="2014" name="Nat. Commun.">
        <title>Multiple recent horizontal transfers of a large genomic region in cheese making fungi.</title>
        <authorList>
            <person name="Cheeseman K."/>
            <person name="Ropars J."/>
            <person name="Renault P."/>
            <person name="Dupont J."/>
            <person name="Gouzy J."/>
            <person name="Branca A."/>
            <person name="Abraham A.L."/>
            <person name="Ceppi M."/>
            <person name="Conseiller E."/>
            <person name="Debuchy R."/>
            <person name="Malagnac F."/>
            <person name="Goarin A."/>
            <person name="Silar P."/>
            <person name="Lacoste S."/>
            <person name="Sallet E."/>
            <person name="Bensimon A."/>
            <person name="Giraud T."/>
            <person name="Brygoo Y."/>
        </authorList>
    </citation>
    <scope>NUCLEOTIDE SEQUENCE [LARGE SCALE GENOMIC DNA]</scope>
    <source>
        <strain evidence="2">FM 013</strain>
    </source>
</reference>
<organism evidence="1 2">
    <name type="scientific">Penicillium camemberti (strain FM 013)</name>
    <dbReference type="NCBI Taxonomy" id="1429867"/>
    <lineage>
        <taxon>Eukaryota</taxon>
        <taxon>Fungi</taxon>
        <taxon>Dikarya</taxon>
        <taxon>Ascomycota</taxon>
        <taxon>Pezizomycotina</taxon>
        <taxon>Eurotiomycetes</taxon>
        <taxon>Eurotiomycetidae</taxon>
        <taxon>Eurotiales</taxon>
        <taxon>Aspergillaceae</taxon>
        <taxon>Penicillium</taxon>
    </lineage>
</organism>
<dbReference type="EMBL" id="HG793141">
    <property type="protein sequence ID" value="CRL22847.1"/>
    <property type="molecule type" value="Genomic_DNA"/>
</dbReference>
<dbReference type="AlphaFoldDB" id="A0A0G4P962"/>
<keyword evidence="2" id="KW-1185">Reference proteome</keyword>
<accession>A0A0G4P962</accession>
<proteinExistence type="predicted"/>
<dbReference type="Proteomes" id="UP000053732">
    <property type="component" value="Unassembled WGS sequence"/>
</dbReference>
<evidence type="ECO:0000313" key="1">
    <source>
        <dbReference type="EMBL" id="CRL22847.1"/>
    </source>
</evidence>
<evidence type="ECO:0000313" key="2">
    <source>
        <dbReference type="Proteomes" id="UP000053732"/>
    </source>
</evidence>
<protein>
    <submittedName>
        <fullName evidence="1">Str. FM013</fullName>
    </submittedName>
</protein>
<gene>
    <name evidence="1" type="ORF">PCAMFM013_S008g000276</name>
</gene>